<feature type="transmembrane region" description="Helical" evidence="12">
    <location>
        <begin position="188"/>
        <end position="210"/>
    </location>
</feature>
<evidence type="ECO:0000256" key="5">
    <source>
        <dbReference type="ARBA" id="ARBA00022475"/>
    </source>
</evidence>
<keyword evidence="9 12" id="KW-0472">Membrane</keyword>
<feature type="transmembrane region" description="Helical" evidence="12">
    <location>
        <begin position="251"/>
        <end position="272"/>
    </location>
</feature>
<dbReference type="AlphaFoldDB" id="A0A644W4P5"/>
<evidence type="ECO:0000256" key="12">
    <source>
        <dbReference type="SAM" id="Phobius"/>
    </source>
</evidence>
<name>A0A644W4P5_9ZZZZ</name>
<dbReference type="InterPro" id="IPR003824">
    <property type="entry name" value="UppP"/>
</dbReference>
<dbReference type="NCBIfam" id="NF001391">
    <property type="entry name" value="PRK00281.1-5"/>
    <property type="match status" value="1"/>
</dbReference>
<evidence type="ECO:0000256" key="9">
    <source>
        <dbReference type="ARBA" id="ARBA00023136"/>
    </source>
</evidence>
<feature type="transmembrane region" description="Helical" evidence="12">
    <location>
        <begin position="50"/>
        <end position="71"/>
    </location>
</feature>
<feature type="transmembrane region" description="Helical" evidence="12">
    <location>
        <begin position="222"/>
        <end position="245"/>
    </location>
</feature>
<sequence>MAEMLKALVLGIVQGITEWLPISSTGHLLLLDEVLHISLGDDARELFMVIIQLASILAVVVLYFSTLNPFTPHKDKQQRNATYLLWVKVLIATIPAGIAGVLLDDYMEAHLYRWPVIASALFAYGVLYLFLEKSSIGRASKRVTDLTSLTYRDAVMLGCFQMLALVPGTSRSGSTILGGIVIGLERQAAAQFSFFMAIPIMAGASLLKLLKLGFSYSVQEYVLLAIGFVSSFIVSLFCIKVLIAYVRKHDFSVFGIYRIALSIVVVAFFLTVGA</sequence>
<gene>
    <name evidence="13" type="primary">uppP_16</name>
    <name evidence="13" type="ORF">SDC9_44764</name>
</gene>
<feature type="transmembrane region" description="Helical" evidence="12">
    <location>
        <begin position="114"/>
        <end position="131"/>
    </location>
</feature>
<evidence type="ECO:0000256" key="11">
    <source>
        <dbReference type="ARBA" id="ARBA00047594"/>
    </source>
</evidence>
<evidence type="ECO:0000256" key="7">
    <source>
        <dbReference type="ARBA" id="ARBA00022801"/>
    </source>
</evidence>
<evidence type="ECO:0000256" key="1">
    <source>
        <dbReference type="ARBA" id="ARBA00004651"/>
    </source>
</evidence>
<dbReference type="NCBIfam" id="NF001390">
    <property type="entry name" value="PRK00281.1-4"/>
    <property type="match status" value="1"/>
</dbReference>
<evidence type="ECO:0000256" key="6">
    <source>
        <dbReference type="ARBA" id="ARBA00022692"/>
    </source>
</evidence>
<dbReference type="EMBL" id="VSSQ01000615">
    <property type="protein sequence ID" value="MPL98558.1"/>
    <property type="molecule type" value="Genomic_DNA"/>
</dbReference>
<comment type="similarity">
    <text evidence="2">Belongs to the UppP family.</text>
</comment>
<dbReference type="PANTHER" id="PTHR30622">
    <property type="entry name" value="UNDECAPRENYL-DIPHOSPHATASE"/>
    <property type="match status" value="1"/>
</dbReference>
<evidence type="ECO:0000256" key="2">
    <source>
        <dbReference type="ARBA" id="ARBA00010621"/>
    </source>
</evidence>
<feature type="transmembrane region" description="Helical" evidence="12">
    <location>
        <begin position="83"/>
        <end position="102"/>
    </location>
</feature>
<dbReference type="Pfam" id="PF02673">
    <property type="entry name" value="BacA"/>
    <property type="match status" value="1"/>
</dbReference>
<keyword evidence="7 13" id="KW-0378">Hydrolase</keyword>
<evidence type="ECO:0000313" key="13">
    <source>
        <dbReference type="EMBL" id="MPL98558.1"/>
    </source>
</evidence>
<comment type="caution">
    <text evidence="13">The sequence shown here is derived from an EMBL/GenBank/DDBJ whole genome shotgun (WGS) entry which is preliminary data.</text>
</comment>
<dbReference type="HAMAP" id="MF_01006">
    <property type="entry name" value="Undec_diphosphatase"/>
    <property type="match status" value="1"/>
</dbReference>
<protein>
    <recommendedName>
        <fullName evidence="4">Undecaprenyl-diphosphatase</fullName>
        <ecNumber evidence="3">3.6.1.27</ecNumber>
    </recommendedName>
    <alternativeName>
        <fullName evidence="10">Undecaprenyl pyrophosphate phosphatase</fullName>
    </alternativeName>
</protein>
<feature type="transmembrane region" description="Helical" evidence="12">
    <location>
        <begin position="7"/>
        <end position="30"/>
    </location>
</feature>
<comment type="subcellular location">
    <subcellularLocation>
        <location evidence="1">Cell membrane</location>
        <topology evidence="1">Multi-pass membrane protein</topology>
    </subcellularLocation>
</comment>
<evidence type="ECO:0000256" key="3">
    <source>
        <dbReference type="ARBA" id="ARBA00012374"/>
    </source>
</evidence>
<keyword evidence="6 12" id="KW-0812">Transmembrane</keyword>
<dbReference type="GO" id="GO:0050380">
    <property type="term" value="F:undecaprenyl-diphosphatase activity"/>
    <property type="evidence" value="ECO:0007669"/>
    <property type="project" value="UniProtKB-EC"/>
</dbReference>
<dbReference type="PANTHER" id="PTHR30622:SF3">
    <property type="entry name" value="UNDECAPRENYL-DIPHOSPHATASE"/>
    <property type="match status" value="1"/>
</dbReference>
<accession>A0A644W4P5</accession>
<reference evidence="13" key="1">
    <citation type="submission" date="2019-08" db="EMBL/GenBank/DDBJ databases">
        <authorList>
            <person name="Kucharzyk K."/>
            <person name="Murdoch R.W."/>
            <person name="Higgins S."/>
            <person name="Loffler F."/>
        </authorList>
    </citation>
    <scope>NUCLEOTIDE SEQUENCE</scope>
</reference>
<dbReference type="GO" id="GO:0005886">
    <property type="term" value="C:plasma membrane"/>
    <property type="evidence" value="ECO:0007669"/>
    <property type="project" value="UniProtKB-SubCell"/>
</dbReference>
<organism evidence="13">
    <name type="scientific">bioreactor metagenome</name>
    <dbReference type="NCBI Taxonomy" id="1076179"/>
    <lineage>
        <taxon>unclassified sequences</taxon>
        <taxon>metagenomes</taxon>
        <taxon>ecological metagenomes</taxon>
    </lineage>
</organism>
<dbReference type="NCBIfam" id="TIGR00753">
    <property type="entry name" value="undec_PP_bacA"/>
    <property type="match status" value="1"/>
</dbReference>
<keyword evidence="8 12" id="KW-1133">Transmembrane helix</keyword>
<evidence type="ECO:0000256" key="8">
    <source>
        <dbReference type="ARBA" id="ARBA00022989"/>
    </source>
</evidence>
<proteinExistence type="inferred from homology"/>
<comment type="catalytic activity">
    <reaction evidence="11">
        <text>di-trans,octa-cis-undecaprenyl diphosphate + H2O = di-trans,octa-cis-undecaprenyl phosphate + phosphate + H(+)</text>
        <dbReference type="Rhea" id="RHEA:28094"/>
        <dbReference type="ChEBI" id="CHEBI:15377"/>
        <dbReference type="ChEBI" id="CHEBI:15378"/>
        <dbReference type="ChEBI" id="CHEBI:43474"/>
        <dbReference type="ChEBI" id="CHEBI:58405"/>
        <dbReference type="ChEBI" id="CHEBI:60392"/>
        <dbReference type="EC" id="3.6.1.27"/>
    </reaction>
</comment>
<dbReference type="EC" id="3.6.1.27" evidence="3"/>
<keyword evidence="5" id="KW-1003">Cell membrane</keyword>
<evidence type="ECO:0000256" key="10">
    <source>
        <dbReference type="ARBA" id="ARBA00032707"/>
    </source>
</evidence>
<evidence type="ECO:0000256" key="4">
    <source>
        <dbReference type="ARBA" id="ARBA00021581"/>
    </source>
</evidence>